<keyword evidence="1" id="KW-0472">Membrane</keyword>
<dbReference type="HOGENOM" id="CLU_3146868_0_0_1"/>
<dbReference type="Proteomes" id="UP000008144">
    <property type="component" value="Unassembled WGS sequence"/>
</dbReference>
<keyword evidence="1" id="KW-1133">Transmembrane helix</keyword>
<dbReference type="InParanoid" id="H2XLK1"/>
<protein>
    <submittedName>
        <fullName evidence="2">Uncharacterized protein</fullName>
    </submittedName>
</protein>
<proteinExistence type="predicted"/>
<organism evidence="2 3">
    <name type="scientific">Ciona intestinalis</name>
    <name type="common">Transparent sea squirt</name>
    <name type="synonym">Ascidia intestinalis</name>
    <dbReference type="NCBI Taxonomy" id="7719"/>
    <lineage>
        <taxon>Eukaryota</taxon>
        <taxon>Metazoa</taxon>
        <taxon>Chordata</taxon>
        <taxon>Tunicata</taxon>
        <taxon>Ascidiacea</taxon>
        <taxon>Phlebobranchia</taxon>
        <taxon>Cionidae</taxon>
        <taxon>Ciona</taxon>
    </lineage>
</organism>
<keyword evidence="1" id="KW-0812">Transmembrane</keyword>
<reference evidence="2" key="2">
    <citation type="submission" date="2025-08" db="UniProtKB">
        <authorList>
            <consortium name="Ensembl"/>
        </authorList>
    </citation>
    <scope>IDENTIFICATION</scope>
</reference>
<evidence type="ECO:0000313" key="3">
    <source>
        <dbReference type="Proteomes" id="UP000008144"/>
    </source>
</evidence>
<dbReference type="AlphaFoldDB" id="H2XLK1"/>
<dbReference type="Ensembl" id="ENSCINT00000036970.1">
    <property type="protein sequence ID" value="ENSCINP00000030533.1"/>
    <property type="gene ID" value="ENSCING00000023020.1"/>
</dbReference>
<reference evidence="2" key="3">
    <citation type="submission" date="2025-09" db="UniProtKB">
        <authorList>
            <consortium name="Ensembl"/>
        </authorList>
    </citation>
    <scope>IDENTIFICATION</scope>
</reference>
<sequence length="49" mass="5530">QCFFIYNAGRLCPVTVLREFALLYNVYNVFSCITLLLALGVLAFELSPL</sequence>
<accession>H2XLK1</accession>
<reference evidence="3" key="1">
    <citation type="journal article" date="2002" name="Science">
        <title>The draft genome of Ciona intestinalis: insights into chordate and vertebrate origins.</title>
        <authorList>
            <person name="Dehal P."/>
            <person name="Satou Y."/>
            <person name="Campbell R.K."/>
            <person name="Chapman J."/>
            <person name="Degnan B."/>
            <person name="De Tomaso A."/>
            <person name="Davidson B."/>
            <person name="Di Gregorio A."/>
            <person name="Gelpke M."/>
            <person name="Goodstein D.M."/>
            <person name="Harafuji N."/>
            <person name="Hastings K.E."/>
            <person name="Ho I."/>
            <person name="Hotta K."/>
            <person name="Huang W."/>
            <person name="Kawashima T."/>
            <person name="Lemaire P."/>
            <person name="Martinez D."/>
            <person name="Meinertzhagen I.A."/>
            <person name="Necula S."/>
            <person name="Nonaka M."/>
            <person name="Putnam N."/>
            <person name="Rash S."/>
            <person name="Saiga H."/>
            <person name="Satake M."/>
            <person name="Terry A."/>
            <person name="Yamada L."/>
            <person name="Wang H.G."/>
            <person name="Awazu S."/>
            <person name="Azumi K."/>
            <person name="Boore J."/>
            <person name="Branno M."/>
            <person name="Chin-Bow S."/>
            <person name="DeSantis R."/>
            <person name="Doyle S."/>
            <person name="Francino P."/>
            <person name="Keys D.N."/>
            <person name="Haga S."/>
            <person name="Hayashi H."/>
            <person name="Hino K."/>
            <person name="Imai K.S."/>
            <person name="Inaba K."/>
            <person name="Kano S."/>
            <person name="Kobayashi K."/>
            <person name="Kobayashi M."/>
            <person name="Lee B.I."/>
            <person name="Makabe K.W."/>
            <person name="Manohar C."/>
            <person name="Matassi G."/>
            <person name="Medina M."/>
            <person name="Mochizuki Y."/>
            <person name="Mount S."/>
            <person name="Morishita T."/>
            <person name="Miura S."/>
            <person name="Nakayama A."/>
            <person name="Nishizaka S."/>
            <person name="Nomoto H."/>
            <person name="Ohta F."/>
            <person name="Oishi K."/>
            <person name="Rigoutsos I."/>
            <person name="Sano M."/>
            <person name="Sasaki A."/>
            <person name="Sasakura Y."/>
            <person name="Shoguchi E."/>
            <person name="Shin-i T."/>
            <person name="Spagnuolo A."/>
            <person name="Stainier D."/>
            <person name="Suzuki M.M."/>
            <person name="Tassy O."/>
            <person name="Takatori N."/>
            <person name="Tokuoka M."/>
            <person name="Yagi K."/>
            <person name="Yoshizaki F."/>
            <person name="Wada S."/>
            <person name="Zhang C."/>
            <person name="Hyatt P.D."/>
            <person name="Larimer F."/>
            <person name="Detter C."/>
            <person name="Doggett N."/>
            <person name="Glavina T."/>
            <person name="Hawkins T."/>
            <person name="Richardson P."/>
            <person name="Lucas S."/>
            <person name="Kohara Y."/>
            <person name="Levine M."/>
            <person name="Satoh N."/>
            <person name="Rokhsar D.S."/>
        </authorList>
    </citation>
    <scope>NUCLEOTIDE SEQUENCE [LARGE SCALE GENOMIC DNA]</scope>
</reference>
<name>H2XLK1_CIOIN</name>
<evidence type="ECO:0000313" key="2">
    <source>
        <dbReference type="Ensembl" id="ENSCINP00000030533.1"/>
    </source>
</evidence>
<feature type="transmembrane region" description="Helical" evidence="1">
    <location>
        <begin position="26"/>
        <end position="44"/>
    </location>
</feature>
<keyword evidence="3" id="KW-1185">Reference proteome</keyword>
<evidence type="ECO:0000256" key="1">
    <source>
        <dbReference type="SAM" id="Phobius"/>
    </source>
</evidence>